<keyword evidence="5" id="KW-0694">RNA-binding</keyword>
<evidence type="ECO:0000259" key="7">
    <source>
        <dbReference type="PROSITE" id="PS50988"/>
    </source>
</evidence>
<evidence type="ECO:0000256" key="6">
    <source>
        <dbReference type="ARBA" id="ARBA00023274"/>
    </source>
</evidence>
<dbReference type="PROSITE" id="PS50988">
    <property type="entry name" value="TROVE"/>
    <property type="match status" value="1"/>
</dbReference>
<evidence type="ECO:0000256" key="2">
    <source>
        <dbReference type="ARBA" id="ARBA00007814"/>
    </source>
</evidence>
<dbReference type="InterPro" id="IPR037214">
    <property type="entry name" value="TROVE_dom_sf"/>
</dbReference>
<dbReference type="InterPro" id="IPR036465">
    <property type="entry name" value="vWFA_dom_sf"/>
</dbReference>
<dbReference type="SUPFAM" id="SSF140864">
    <property type="entry name" value="TROVE domain-like"/>
    <property type="match status" value="1"/>
</dbReference>
<reference evidence="8 9" key="1">
    <citation type="submission" date="2019-02" db="EMBL/GenBank/DDBJ databases">
        <title>Deep-cultivation of Planctomycetes and their phenomic and genomic characterization uncovers novel biology.</title>
        <authorList>
            <person name="Wiegand S."/>
            <person name="Jogler M."/>
            <person name="Boedeker C."/>
            <person name="Pinto D."/>
            <person name="Vollmers J."/>
            <person name="Rivas-Marin E."/>
            <person name="Kohn T."/>
            <person name="Peeters S.H."/>
            <person name="Heuer A."/>
            <person name="Rast P."/>
            <person name="Oberbeckmann S."/>
            <person name="Bunk B."/>
            <person name="Jeske O."/>
            <person name="Meyerdierks A."/>
            <person name="Storesund J.E."/>
            <person name="Kallscheuer N."/>
            <person name="Luecker S."/>
            <person name="Lage O.M."/>
            <person name="Pohl T."/>
            <person name="Merkel B.J."/>
            <person name="Hornburger P."/>
            <person name="Mueller R.-W."/>
            <person name="Bruemmer F."/>
            <person name="Labrenz M."/>
            <person name="Spormann A.M."/>
            <person name="Op Den Camp H."/>
            <person name="Overmann J."/>
            <person name="Amann R."/>
            <person name="Jetten M.S.M."/>
            <person name="Mascher T."/>
            <person name="Medema M.H."/>
            <person name="Devos D.P."/>
            <person name="Kaster A.-K."/>
            <person name="Ovreas L."/>
            <person name="Rohde M."/>
            <person name="Galperin M.Y."/>
            <person name="Jogler C."/>
        </authorList>
    </citation>
    <scope>NUCLEOTIDE SEQUENCE [LARGE SCALE GENOMIC DNA]</scope>
    <source>
        <strain evidence="8 9">Q31b</strain>
    </source>
</reference>
<dbReference type="RefSeq" id="WP_146600655.1">
    <property type="nucleotide sequence ID" value="NZ_SJPY01000005.1"/>
</dbReference>
<evidence type="ECO:0000256" key="1">
    <source>
        <dbReference type="ARBA" id="ARBA00004496"/>
    </source>
</evidence>
<dbReference type="EMBL" id="SJPY01000005">
    <property type="protein sequence ID" value="TWU40014.1"/>
    <property type="molecule type" value="Genomic_DNA"/>
</dbReference>
<dbReference type="GO" id="GO:0046872">
    <property type="term" value="F:metal ion binding"/>
    <property type="evidence" value="ECO:0007669"/>
    <property type="project" value="UniProtKB-KW"/>
</dbReference>
<dbReference type="Proteomes" id="UP000315471">
    <property type="component" value="Unassembled WGS sequence"/>
</dbReference>
<dbReference type="PANTHER" id="PTHR14202">
    <property type="entry name" value="60 KDA RIBONUCLEOPROTEIN SSA/RO"/>
    <property type="match status" value="1"/>
</dbReference>
<dbReference type="Pfam" id="PF25045">
    <property type="entry name" value="vWA_Ro60"/>
    <property type="match status" value="1"/>
</dbReference>
<dbReference type="GO" id="GO:1990904">
    <property type="term" value="C:ribonucleoprotein complex"/>
    <property type="evidence" value="ECO:0007669"/>
    <property type="project" value="UniProtKB-KW"/>
</dbReference>
<dbReference type="PANTHER" id="PTHR14202:SF0">
    <property type="entry name" value="RNA-BINDING PROTEIN RO60"/>
    <property type="match status" value="1"/>
</dbReference>
<evidence type="ECO:0000313" key="8">
    <source>
        <dbReference type="EMBL" id="TWU40014.1"/>
    </source>
</evidence>
<dbReference type="InterPro" id="IPR040322">
    <property type="entry name" value="TROVE2"/>
</dbReference>
<proteinExistence type="inferred from homology"/>
<organism evidence="8 9">
    <name type="scientific">Novipirellula aureliae</name>
    <dbReference type="NCBI Taxonomy" id="2527966"/>
    <lineage>
        <taxon>Bacteria</taxon>
        <taxon>Pseudomonadati</taxon>
        <taxon>Planctomycetota</taxon>
        <taxon>Planctomycetia</taxon>
        <taxon>Pirellulales</taxon>
        <taxon>Pirellulaceae</taxon>
        <taxon>Novipirellula</taxon>
    </lineage>
</organism>
<keyword evidence="3" id="KW-0963">Cytoplasm</keyword>
<dbReference type="GO" id="GO:0003723">
    <property type="term" value="F:RNA binding"/>
    <property type="evidence" value="ECO:0007669"/>
    <property type="project" value="UniProtKB-KW"/>
</dbReference>
<protein>
    <recommendedName>
        <fullName evidence="7">TROVE domain-containing protein</fullName>
    </recommendedName>
</protein>
<dbReference type="OrthoDB" id="208855at2"/>
<feature type="domain" description="TROVE" evidence="7">
    <location>
        <begin position="19"/>
        <end position="360"/>
    </location>
</feature>
<evidence type="ECO:0000256" key="5">
    <source>
        <dbReference type="ARBA" id="ARBA00022884"/>
    </source>
</evidence>
<dbReference type="SUPFAM" id="SSF53300">
    <property type="entry name" value="vWA-like"/>
    <property type="match status" value="1"/>
</dbReference>
<evidence type="ECO:0000256" key="3">
    <source>
        <dbReference type="ARBA" id="ARBA00022490"/>
    </source>
</evidence>
<evidence type="ECO:0000313" key="9">
    <source>
        <dbReference type="Proteomes" id="UP000315471"/>
    </source>
</evidence>
<comment type="caution">
    <text evidence="8">The sequence shown here is derived from an EMBL/GenBank/DDBJ whole genome shotgun (WGS) entry which is preliminary data.</text>
</comment>
<comment type="subcellular location">
    <subcellularLocation>
        <location evidence="1">Cytoplasm</location>
    </subcellularLocation>
</comment>
<dbReference type="InterPro" id="IPR056800">
    <property type="entry name" value="vWA_Ro60"/>
</dbReference>
<accession>A0A5C6DUS5</accession>
<gene>
    <name evidence="8" type="ORF">Q31b_33300</name>
</gene>
<dbReference type="Gene3D" id="3.40.50.410">
    <property type="entry name" value="von Willebrand factor, type A domain"/>
    <property type="match status" value="1"/>
</dbReference>
<keyword evidence="4" id="KW-0479">Metal-binding</keyword>
<keyword evidence="6" id="KW-0687">Ribonucleoprotein</keyword>
<dbReference type="InterPro" id="IPR008858">
    <property type="entry name" value="TROVE_dom"/>
</dbReference>
<name>A0A5C6DUS5_9BACT</name>
<dbReference type="GO" id="GO:0005737">
    <property type="term" value="C:cytoplasm"/>
    <property type="evidence" value="ECO:0007669"/>
    <property type="project" value="UniProtKB-SubCell"/>
</dbReference>
<keyword evidence="9" id="KW-1185">Reference proteome</keyword>
<sequence>MANKSLFQSITSVLPRATVVNEAGGPAYKLSAKHALAQMAATGTFGNVYYTSAQNQLDAMRKLIDEIDDNEFLAKLAVYSRERAYMKDMPAALLVVLSTRDTKLMHQVFDRVADNGRVLRTVFQMTRSGQFGRKGLSSSLQRAFQRWLNDASVGKLLSASIGNDPSLRDVLRMARPTPKDNERRALFGWLTDKPVEKWSPATADNLPSTVQSLVAYRAADTAESQTLIAGDSLTTVRWDLLADAAKGPLVWKAIARQMGPQALRMNLNTLLRHDVFKVASSLRDGGVSLGKTDLRGTDNAMIDYVAGRLADPGAIARSRQFPYQFLAAYMNASDEVPSKIKTALHDAAEIACGNVPTLPGPVIIGLDASGSMGCAVTGNRGRGGTSKMRCVDVAALFAAAILRRNPDSVVIPFDTQAYKAKIDPSDTILSLSARLSKYGGGGTDCSLPFVEANTRYAKQAFAGIVLVSDNESWITSGRRYGYGQNGSTGVMTQWEKFKKTQRGHGVVDPKLVCIDIQPYGTSQAPERDDILNIGGFSDAVFNVVSSFLENDASRFVREVESVEL</sequence>
<dbReference type="AlphaFoldDB" id="A0A5C6DUS5"/>
<comment type="similarity">
    <text evidence="2">Belongs to the Ro 60 kDa family.</text>
</comment>
<evidence type="ECO:0000256" key="4">
    <source>
        <dbReference type="ARBA" id="ARBA00022723"/>
    </source>
</evidence>